<gene>
    <name evidence="2" type="ORF">TNCT_478471</name>
</gene>
<name>A0A8X6LSY8_TRICU</name>
<dbReference type="Proteomes" id="UP000887116">
    <property type="component" value="Unassembled WGS sequence"/>
</dbReference>
<keyword evidence="1" id="KW-1277">Toxin-antitoxin system</keyword>
<dbReference type="Pfam" id="PF05016">
    <property type="entry name" value="ParE_toxin"/>
    <property type="match status" value="1"/>
</dbReference>
<sequence>MYEIILSKKAQKKFNKLEAQWQRRVSTALNDISNTTDLHNKSIKLKERGNGDYRWRVGDLRIFYNVNKSVISVVGVVFRTDHTYKR</sequence>
<reference evidence="2" key="1">
    <citation type="submission" date="2020-07" db="EMBL/GenBank/DDBJ databases">
        <title>Multicomponent nature underlies the extraordinary mechanical properties of spider dragline silk.</title>
        <authorList>
            <person name="Kono N."/>
            <person name="Nakamura H."/>
            <person name="Mori M."/>
            <person name="Yoshida Y."/>
            <person name="Ohtoshi R."/>
            <person name="Malay A.D."/>
            <person name="Moran D.A.P."/>
            <person name="Tomita M."/>
            <person name="Numata K."/>
            <person name="Arakawa K."/>
        </authorList>
    </citation>
    <scope>NUCLEOTIDE SEQUENCE</scope>
</reference>
<protein>
    <recommendedName>
        <fullName evidence="4">Type II toxin-antitoxin system RelE/ParE family toxin</fullName>
    </recommendedName>
</protein>
<dbReference type="EMBL" id="BMAO01027768">
    <property type="protein sequence ID" value="GFR19537.1"/>
    <property type="molecule type" value="Genomic_DNA"/>
</dbReference>
<dbReference type="InterPro" id="IPR007712">
    <property type="entry name" value="RelE/ParE_toxin"/>
</dbReference>
<evidence type="ECO:0000256" key="1">
    <source>
        <dbReference type="ARBA" id="ARBA00022649"/>
    </source>
</evidence>
<keyword evidence="3" id="KW-1185">Reference proteome</keyword>
<accession>A0A8X6LSY8</accession>
<evidence type="ECO:0000313" key="3">
    <source>
        <dbReference type="Proteomes" id="UP000887116"/>
    </source>
</evidence>
<evidence type="ECO:0000313" key="2">
    <source>
        <dbReference type="EMBL" id="GFR19537.1"/>
    </source>
</evidence>
<dbReference type="SUPFAM" id="SSF143011">
    <property type="entry name" value="RelE-like"/>
    <property type="match status" value="1"/>
</dbReference>
<dbReference type="InterPro" id="IPR035093">
    <property type="entry name" value="RelE/ParE_toxin_dom_sf"/>
</dbReference>
<organism evidence="2 3">
    <name type="scientific">Trichonephila clavata</name>
    <name type="common">Joro spider</name>
    <name type="synonym">Nephila clavata</name>
    <dbReference type="NCBI Taxonomy" id="2740835"/>
    <lineage>
        <taxon>Eukaryota</taxon>
        <taxon>Metazoa</taxon>
        <taxon>Ecdysozoa</taxon>
        <taxon>Arthropoda</taxon>
        <taxon>Chelicerata</taxon>
        <taxon>Arachnida</taxon>
        <taxon>Araneae</taxon>
        <taxon>Araneomorphae</taxon>
        <taxon>Entelegynae</taxon>
        <taxon>Araneoidea</taxon>
        <taxon>Nephilidae</taxon>
        <taxon>Trichonephila</taxon>
    </lineage>
</organism>
<comment type="caution">
    <text evidence="2">The sequence shown here is derived from an EMBL/GenBank/DDBJ whole genome shotgun (WGS) entry which is preliminary data.</text>
</comment>
<proteinExistence type="predicted"/>
<dbReference type="AlphaFoldDB" id="A0A8X6LSY8"/>
<dbReference type="Gene3D" id="3.30.2310.20">
    <property type="entry name" value="RelE-like"/>
    <property type="match status" value="1"/>
</dbReference>
<evidence type="ECO:0008006" key="4">
    <source>
        <dbReference type="Google" id="ProtNLM"/>
    </source>
</evidence>